<evidence type="ECO:0000256" key="2">
    <source>
        <dbReference type="ARBA" id="ARBA00023239"/>
    </source>
</evidence>
<dbReference type="PANTHER" id="PTHR11941:SF54">
    <property type="entry name" value="ENOYL-COA HYDRATASE, MITOCHONDRIAL"/>
    <property type="match status" value="1"/>
</dbReference>
<protein>
    <submittedName>
        <fullName evidence="3">Crotonase/enoyl-CoA hydratase family protein</fullName>
    </submittedName>
</protein>
<dbReference type="SUPFAM" id="SSF52096">
    <property type="entry name" value="ClpP/crotonase"/>
    <property type="match status" value="1"/>
</dbReference>
<dbReference type="PANTHER" id="PTHR11941">
    <property type="entry name" value="ENOYL-COA HYDRATASE-RELATED"/>
    <property type="match status" value="1"/>
</dbReference>
<dbReference type="NCBIfam" id="NF006013">
    <property type="entry name" value="PRK08150.1"/>
    <property type="match status" value="1"/>
</dbReference>
<dbReference type="Gene3D" id="1.10.12.10">
    <property type="entry name" value="Lyase 2-enoyl-coa Hydratase, Chain A, domain 2"/>
    <property type="match status" value="1"/>
</dbReference>
<evidence type="ECO:0000256" key="1">
    <source>
        <dbReference type="ARBA" id="ARBA00005254"/>
    </source>
</evidence>
<keyword evidence="2" id="KW-0456">Lyase</keyword>
<dbReference type="Gene3D" id="3.90.226.10">
    <property type="entry name" value="2-enoyl-CoA Hydratase, Chain A, domain 1"/>
    <property type="match status" value="1"/>
</dbReference>
<comment type="similarity">
    <text evidence="1">Belongs to the enoyl-CoA hydratase/isomerase family.</text>
</comment>
<dbReference type="CDD" id="cd06558">
    <property type="entry name" value="crotonase-like"/>
    <property type="match status" value="1"/>
</dbReference>
<accession>A0ABN1JJ13</accession>
<dbReference type="InterPro" id="IPR014748">
    <property type="entry name" value="Enoyl-CoA_hydra_C"/>
</dbReference>
<reference evidence="3 4" key="1">
    <citation type="journal article" date="2019" name="Int. J. Syst. Evol. Microbiol.">
        <title>The Global Catalogue of Microorganisms (GCM) 10K type strain sequencing project: providing services to taxonomists for standard genome sequencing and annotation.</title>
        <authorList>
            <consortium name="The Broad Institute Genomics Platform"/>
            <consortium name="The Broad Institute Genome Sequencing Center for Infectious Disease"/>
            <person name="Wu L."/>
            <person name="Ma J."/>
        </authorList>
    </citation>
    <scope>NUCLEOTIDE SEQUENCE [LARGE SCALE GENOMIC DNA]</scope>
    <source>
        <strain evidence="3 4">JCM 15503</strain>
    </source>
</reference>
<gene>
    <name evidence="3" type="ORF">GCM10009107_02830</name>
</gene>
<evidence type="ECO:0000313" key="3">
    <source>
        <dbReference type="EMBL" id="GAA0740825.1"/>
    </source>
</evidence>
<sequence length="274" mass="29187">MMDSSLSRPVGAPALVEVELHDCVATLTLNRPDKRNALSLGVIGELRAAFESLPDAVRAVVLSGRGEHFCAGLDLSELTETSPAEGLMHSRSWYEVFDRIQFGRRPVVCVMHGAVVGGGLELASVAHVRVAERSAYFGLPEGQRGIFLGGGGSVRVSKLIGGSRVAEMMLTGRVYNAEEAFQVGLTHYTVPDGEGLARGLELARRIASNAPLSNFAIMQALPLIAEQPMAHGLLTEGLMAAVTQSDGEAKARMRAFLEKRVAKVTPPEARVSNA</sequence>
<comment type="caution">
    <text evidence="3">The sequence shown here is derived from an EMBL/GenBank/DDBJ whole genome shotgun (WGS) entry which is preliminary data.</text>
</comment>
<proteinExistence type="inferred from homology"/>
<dbReference type="EMBL" id="BAAAEW010000003">
    <property type="protein sequence ID" value="GAA0740825.1"/>
    <property type="molecule type" value="Genomic_DNA"/>
</dbReference>
<evidence type="ECO:0000313" key="4">
    <source>
        <dbReference type="Proteomes" id="UP001500279"/>
    </source>
</evidence>
<dbReference type="RefSeq" id="WP_211361613.1">
    <property type="nucleotide sequence ID" value="NZ_BAAAEW010000003.1"/>
</dbReference>
<dbReference type="Proteomes" id="UP001500279">
    <property type="component" value="Unassembled WGS sequence"/>
</dbReference>
<name>A0ABN1JJ13_9BURK</name>
<dbReference type="Pfam" id="PF00378">
    <property type="entry name" value="ECH_1"/>
    <property type="match status" value="1"/>
</dbReference>
<dbReference type="InterPro" id="IPR029045">
    <property type="entry name" value="ClpP/crotonase-like_dom_sf"/>
</dbReference>
<keyword evidence="4" id="KW-1185">Reference proteome</keyword>
<dbReference type="InterPro" id="IPR001753">
    <property type="entry name" value="Enoyl-CoA_hydra/iso"/>
</dbReference>
<organism evidence="3 4">
    <name type="scientific">Ideonella azotifigens</name>
    <dbReference type="NCBI Taxonomy" id="513160"/>
    <lineage>
        <taxon>Bacteria</taxon>
        <taxon>Pseudomonadati</taxon>
        <taxon>Pseudomonadota</taxon>
        <taxon>Betaproteobacteria</taxon>
        <taxon>Burkholderiales</taxon>
        <taxon>Sphaerotilaceae</taxon>
        <taxon>Ideonella</taxon>
    </lineage>
</organism>